<proteinExistence type="predicted"/>
<sequence length="202" mass="21990">MVRILAVVLVLAISGCAVFDGGMVPKTNLIPYDENGYKKPNLSYSSTAIGGVFSQSELPGAAQSIMEGELFSVLESSNYFSRIAKKDDSADINIDVTIINKGNPAALIPAAITGATFYIIPSWATDQFNVVAKVERKDGLKKEYTLSDTATIVQWLPMMFVFPVKNFSVIPEVRKNMYKKVLADMKADGFFNASVETLSLAN</sequence>
<reference evidence="1 2" key="1">
    <citation type="submission" date="2020-04" db="EMBL/GenBank/DDBJ databases">
        <authorList>
            <person name="Yoon J."/>
        </authorList>
    </citation>
    <scope>NUCLEOTIDE SEQUENCE [LARGE SCALE GENOMIC DNA]</scope>
    <source>
        <strain evidence="1 2">KMU-166</strain>
    </source>
</reference>
<evidence type="ECO:0008006" key="3">
    <source>
        <dbReference type="Google" id="ProtNLM"/>
    </source>
</evidence>
<evidence type="ECO:0000313" key="1">
    <source>
        <dbReference type="EMBL" id="NKI16509.1"/>
    </source>
</evidence>
<accession>A0ABX1GE28</accession>
<evidence type="ECO:0000313" key="2">
    <source>
        <dbReference type="Proteomes" id="UP000765845"/>
    </source>
</evidence>
<dbReference type="EMBL" id="JAAWWK010000001">
    <property type="protein sequence ID" value="NKI16509.1"/>
    <property type="molecule type" value="Genomic_DNA"/>
</dbReference>
<dbReference type="RefSeq" id="WP_168449026.1">
    <property type="nucleotide sequence ID" value="NZ_JAAWWK010000001.1"/>
</dbReference>
<dbReference type="Proteomes" id="UP000765845">
    <property type="component" value="Unassembled WGS sequence"/>
</dbReference>
<comment type="caution">
    <text evidence="1">The sequence shown here is derived from an EMBL/GenBank/DDBJ whole genome shotgun (WGS) entry which is preliminary data.</text>
</comment>
<protein>
    <recommendedName>
        <fullName evidence="3">DUF4136 domain-containing protein</fullName>
    </recommendedName>
</protein>
<organism evidence="1 2">
    <name type="scientific">Spongiibacter thalassae</name>
    <dbReference type="NCBI Taxonomy" id="2721624"/>
    <lineage>
        <taxon>Bacteria</taxon>
        <taxon>Pseudomonadati</taxon>
        <taxon>Pseudomonadota</taxon>
        <taxon>Gammaproteobacteria</taxon>
        <taxon>Cellvibrionales</taxon>
        <taxon>Spongiibacteraceae</taxon>
        <taxon>Spongiibacter</taxon>
    </lineage>
</organism>
<name>A0ABX1GE28_9GAMM</name>
<dbReference type="PROSITE" id="PS51257">
    <property type="entry name" value="PROKAR_LIPOPROTEIN"/>
    <property type="match status" value="1"/>
</dbReference>
<gene>
    <name evidence="1" type="ORF">HCU74_03640</name>
</gene>
<keyword evidence="2" id="KW-1185">Reference proteome</keyword>